<name>A0A4U0RL51_9RHOB</name>
<keyword evidence="1" id="KW-0732">Signal</keyword>
<evidence type="ECO:0000256" key="1">
    <source>
        <dbReference type="SAM" id="SignalP"/>
    </source>
</evidence>
<proteinExistence type="predicted"/>
<dbReference type="AlphaFoldDB" id="A0A4U0RL51"/>
<dbReference type="Proteomes" id="UP000309747">
    <property type="component" value="Unassembled WGS sequence"/>
</dbReference>
<reference evidence="2 3" key="1">
    <citation type="submission" date="2019-04" db="EMBL/GenBank/DDBJ databases">
        <authorList>
            <person name="Li J."/>
        </authorList>
    </citation>
    <scope>NUCLEOTIDE SEQUENCE [LARGE SCALE GENOMIC DNA]</scope>
    <source>
        <strain evidence="2 3">KCTC 42687</strain>
    </source>
</reference>
<gene>
    <name evidence="2" type="ORF">FA743_19860</name>
</gene>
<dbReference type="RefSeq" id="WP_136887785.1">
    <property type="nucleotide sequence ID" value="NZ_SUNI01000054.1"/>
</dbReference>
<comment type="caution">
    <text evidence="2">The sequence shown here is derived from an EMBL/GenBank/DDBJ whole genome shotgun (WGS) entry which is preliminary data.</text>
</comment>
<evidence type="ECO:0000313" key="3">
    <source>
        <dbReference type="Proteomes" id="UP000309747"/>
    </source>
</evidence>
<evidence type="ECO:0000313" key="2">
    <source>
        <dbReference type="EMBL" id="TJZ88744.1"/>
    </source>
</evidence>
<keyword evidence="3" id="KW-1185">Reference proteome</keyword>
<accession>A0A4U0RL51</accession>
<feature type="signal peptide" evidence="1">
    <location>
        <begin position="1"/>
        <end position="19"/>
    </location>
</feature>
<sequence length="244" mass="26123">MSPLLPGLLLILASYSASAQKASLARVAEPVDGHINEHFDSSGSADVGGGLIIGALLGQVAEAFPPDQIWIATPSERIVLCLQAVSRDGRYSTRTRYSLTSDADGMEGARLSPFTHLSEKLKQYADDDVAVIATAADDRNQCRSGEMRLFPRVQPDLTVGEADLLLQVNIAGRSAAWIVTEDGSRTDCMRVTADQAIGFEMTCRVKARIGTTPSTLHLALWVDDGLQAEPTSHLMVIPGYGSPK</sequence>
<evidence type="ECO:0008006" key="4">
    <source>
        <dbReference type="Google" id="ProtNLM"/>
    </source>
</evidence>
<feature type="chain" id="PRO_5020331684" description="DUF2259 domain-containing protein" evidence="1">
    <location>
        <begin position="20"/>
        <end position="244"/>
    </location>
</feature>
<organism evidence="2 3">
    <name type="scientific">Paracoccus gahaiensis</name>
    <dbReference type="NCBI Taxonomy" id="1706839"/>
    <lineage>
        <taxon>Bacteria</taxon>
        <taxon>Pseudomonadati</taxon>
        <taxon>Pseudomonadota</taxon>
        <taxon>Alphaproteobacteria</taxon>
        <taxon>Rhodobacterales</taxon>
        <taxon>Paracoccaceae</taxon>
        <taxon>Paracoccus</taxon>
    </lineage>
</organism>
<protein>
    <recommendedName>
        <fullName evidence="4">DUF2259 domain-containing protein</fullName>
    </recommendedName>
</protein>
<dbReference type="OrthoDB" id="7847186at2"/>
<dbReference type="EMBL" id="SUNI01000054">
    <property type="protein sequence ID" value="TJZ88744.1"/>
    <property type="molecule type" value="Genomic_DNA"/>
</dbReference>